<dbReference type="GeneID" id="113147007"/>
<keyword evidence="1" id="KW-0175">Coiled coil</keyword>
<dbReference type="RefSeq" id="XP_026191856.1">
    <property type="nucleotide sequence ID" value="XM_026336071.1"/>
</dbReference>
<feature type="coiled-coil region" evidence="1">
    <location>
        <begin position="31"/>
        <end position="58"/>
    </location>
</feature>
<dbReference type="AlphaFoldDB" id="A0A6P6RVG5"/>
<evidence type="ECO:0000256" key="2">
    <source>
        <dbReference type="SAM" id="MobiDB-lite"/>
    </source>
</evidence>
<feature type="region of interest" description="Disordered" evidence="2">
    <location>
        <begin position="58"/>
        <end position="103"/>
    </location>
</feature>
<evidence type="ECO:0000313" key="3">
    <source>
        <dbReference type="Proteomes" id="UP000515125"/>
    </source>
</evidence>
<reference evidence="4" key="1">
    <citation type="submission" date="2025-08" db="UniProtKB">
        <authorList>
            <consortium name="RefSeq"/>
        </authorList>
    </citation>
    <scope>IDENTIFICATION</scope>
</reference>
<evidence type="ECO:0000313" key="4">
    <source>
        <dbReference type="RefSeq" id="XP_026191856.1"/>
    </source>
</evidence>
<feature type="region of interest" description="Disordered" evidence="2">
    <location>
        <begin position="1"/>
        <end position="24"/>
    </location>
</feature>
<feature type="compositionally biased region" description="Basic and acidic residues" evidence="2">
    <location>
        <begin position="93"/>
        <end position="103"/>
    </location>
</feature>
<protein>
    <submittedName>
        <fullName evidence="4">Uncharacterized protein</fullName>
    </submittedName>
</protein>
<gene>
    <name evidence="4" type="primary">LOC113147007</name>
</gene>
<organism evidence="3 4">
    <name type="scientific">Cyclospora cayetanensis</name>
    <dbReference type="NCBI Taxonomy" id="88456"/>
    <lineage>
        <taxon>Eukaryota</taxon>
        <taxon>Sar</taxon>
        <taxon>Alveolata</taxon>
        <taxon>Apicomplexa</taxon>
        <taxon>Conoidasida</taxon>
        <taxon>Coccidia</taxon>
        <taxon>Eucoccidiorida</taxon>
        <taxon>Eimeriorina</taxon>
        <taxon>Eimeriidae</taxon>
        <taxon>Cyclospora</taxon>
    </lineage>
</organism>
<evidence type="ECO:0000256" key="1">
    <source>
        <dbReference type="SAM" id="Coils"/>
    </source>
</evidence>
<feature type="region of interest" description="Disordered" evidence="2">
    <location>
        <begin position="170"/>
        <end position="190"/>
    </location>
</feature>
<feature type="compositionally biased region" description="Low complexity" evidence="2">
    <location>
        <begin position="265"/>
        <end position="285"/>
    </location>
</feature>
<keyword evidence="3" id="KW-1185">Reference proteome</keyword>
<dbReference type="Proteomes" id="UP000515125">
    <property type="component" value="Unplaced"/>
</dbReference>
<proteinExistence type="predicted"/>
<name>A0A6P6RVG5_9EIME</name>
<accession>A0A6P6RVG5</accession>
<feature type="region of interest" description="Disordered" evidence="2">
    <location>
        <begin position="258"/>
        <end position="285"/>
    </location>
</feature>
<sequence length="285" mass="32490">MPAGARDAQAASTPETTGALRATGCAAATAQQEIEERLQCMREELEVREQQLKLLLKLEQATQDPPEQQEREPDEFLAASNQTAEGGSYSLGLEDRGQEKHHQEAAQQLLDLASMLEQQRNDARESCRNLQLELNDMRAFQRTADERAELLLRQVQQLERQVEHAKQQQQQQQQRLQQGNQQEQMRQQQQCHDKQQQQLYEDLSRMGKQNKELKQQIILLLQQQQTHHTAESHKQQQQLQEDLLQSKGEATARTVDVYTETRRSAAPTTGTLTALPATAAGIRDP</sequence>